<keyword evidence="2" id="KW-0067">ATP-binding</keyword>
<organism evidence="2 3">
    <name type="scientific">Frankia torreyi</name>
    <dbReference type="NCBI Taxonomy" id="1856"/>
    <lineage>
        <taxon>Bacteria</taxon>
        <taxon>Bacillati</taxon>
        <taxon>Actinomycetota</taxon>
        <taxon>Actinomycetes</taxon>
        <taxon>Frankiales</taxon>
        <taxon>Frankiaceae</taxon>
        <taxon>Frankia</taxon>
    </lineage>
</organism>
<sequence>MGEPHGWWGRKLHRLTAGTNELDAEDLQAASAAAGAVPMSGCRDRDETCVAGTIQAVTVRARAGAPTLEVDIYDGSGTVTLVFLGRRDIPGLRAGASVKASGRVTVQEGRPSIFNPRYELLPVPSASA</sequence>
<dbReference type="GO" id="GO:0003676">
    <property type="term" value="F:nucleic acid binding"/>
    <property type="evidence" value="ECO:0007669"/>
    <property type="project" value="InterPro"/>
</dbReference>
<dbReference type="PATRIC" id="fig|1502723.3.peg.5192"/>
<name>A0A0D8B8Y0_9ACTN</name>
<dbReference type="Gene3D" id="2.40.50.140">
    <property type="entry name" value="Nucleic acid-binding proteins"/>
    <property type="match status" value="1"/>
</dbReference>
<proteinExistence type="predicted"/>
<gene>
    <name evidence="2" type="ORF">FF36_04995</name>
</gene>
<keyword evidence="2" id="KW-0378">Hydrolase</keyword>
<comment type="caution">
    <text evidence="2">The sequence shown here is derived from an EMBL/GenBank/DDBJ whole genome shotgun (WGS) entry which is preliminary data.</text>
</comment>
<evidence type="ECO:0000259" key="1">
    <source>
        <dbReference type="Pfam" id="PF01336"/>
    </source>
</evidence>
<keyword evidence="2" id="KW-0547">Nucleotide-binding</keyword>
<dbReference type="Proteomes" id="UP000032545">
    <property type="component" value="Unassembled WGS sequence"/>
</dbReference>
<dbReference type="RefSeq" id="WP_044887494.1">
    <property type="nucleotide sequence ID" value="NZ_JYFN01000053.1"/>
</dbReference>
<dbReference type="CDD" id="cd04488">
    <property type="entry name" value="RecG_wedge_OBF"/>
    <property type="match status" value="1"/>
</dbReference>
<dbReference type="InterPro" id="IPR012340">
    <property type="entry name" value="NA-bd_OB-fold"/>
</dbReference>
<evidence type="ECO:0000313" key="2">
    <source>
        <dbReference type="EMBL" id="KJE20713.1"/>
    </source>
</evidence>
<feature type="domain" description="OB" evidence="1">
    <location>
        <begin position="50"/>
        <end position="121"/>
    </location>
</feature>
<dbReference type="EMBL" id="JYFN01000053">
    <property type="protein sequence ID" value="KJE20713.1"/>
    <property type="molecule type" value="Genomic_DNA"/>
</dbReference>
<keyword evidence="3" id="KW-1185">Reference proteome</keyword>
<dbReference type="Pfam" id="PF01336">
    <property type="entry name" value="tRNA_anti-codon"/>
    <property type="match status" value="1"/>
</dbReference>
<reference evidence="2 3" key="2">
    <citation type="journal article" date="2016" name="Genome Announc.">
        <title>Permanent Draft Genome Sequences for Two Variants of Frankia sp. Strain CpI1, the First Frankia Strain Isolated from Root Nodules of Comptonia peregrina.</title>
        <authorList>
            <person name="Oshone R."/>
            <person name="Hurst S.G.IV."/>
            <person name="Abebe-Akele F."/>
            <person name="Simpson S."/>
            <person name="Morris K."/>
            <person name="Thomas W.K."/>
            <person name="Tisa L.S."/>
        </authorList>
    </citation>
    <scope>NUCLEOTIDE SEQUENCE [LARGE SCALE GENOMIC DNA]</scope>
    <source>
        <strain evidence="3">CpI1-S</strain>
    </source>
</reference>
<dbReference type="InterPro" id="IPR004365">
    <property type="entry name" value="NA-bd_OB_tRNA"/>
</dbReference>
<accession>A0A0D8B8Y0</accession>
<dbReference type="GO" id="GO:0004386">
    <property type="term" value="F:helicase activity"/>
    <property type="evidence" value="ECO:0007669"/>
    <property type="project" value="UniProtKB-KW"/>
</dbReference>
<protein>
    <submittedName>
        <fullName evidence="2">ATP-dependent DNA helicase RecG</fullName>
        <ecNumber evidence="2">3.6.1.-</ecNumber>
    </submittedName>
</protein>
<dbReference type="EC" id="3.6.1.-" evidence="2"/>
<dbReference type="AlphaFoldDB" id="A0A0D8B8Y0"/>
<evidence type="ECO:0000313" key="3">
    <source>
        <dbReference type="Proteomes" id="UP000032545"/>
    </source>
</evidence>
<reference evidence="3" key="1">
    <citation type="submission" date="2015-02" db="EMBL/GenBank/DDBJ databases">
        <title>Draft Genome of Frankia sp. CpI1-S.</title>
        <authorList>
            <person name="Oshone R.T."/>
            <person name="Ngom M."/>
            <person name="Ghodhbane-Gtari F."/>
            <person name="Gtari M."/>
            <person name="Morris K."/>
            <person name="Thomas K."/>
            <person name="Sen A."/>
            <person name="Tisa L.S."/>
        </authorList>
    </citation>
    <scope>NUCLEOTIDE SEQUENCE [LARGE SCALE GENOMIC DNA]</scope>
    <source>
        <strain evidence="3">CpI1-S</strain>
    </source>
</reference>
<keyword evidence="2" id="KW-0347">Helicase</keyword>
<dbReference type="GO" id="GO:0016787">
    <property type="term" value="F:hydrolase activity"/>
    <property type="evidence" value="ECO:0007669"/>
    <property type="project" value="UniProtKB-KW"/>
</dbReference>
<dbReference type="OrthoDB" id="3268233at2"/>